<keyword evidence="3" id="KW-1185">Reference proteome</keyword>
<evidence type="ECO:0000313" key="3">
    <source>
        <dbReference type="Proteomes" id="UP000477750"/>
    </source>
</evidence>
<gene>
    <name evidence="2" type="ORF">GFD30_07875</name>
</gene>
<evidence type="ECO:0000313" key="2">
    <source>
        <dbReference type="EMBL" id="MQM25487.1"/>
    </source>
</evidence>
<dbReference type="Pfam" id="PF02627">
    <property type="entry name" value="CMD"/>
    <property type="match status" value="1"/>
</dbReference>
<sequence length="159" mass="16854">MSTTPRFPNPAVLNPAIVESGAVMRGIAANGSLPRPTVSMVQLRVGQLFGSDYLTALHTGLLRAAGETEERIAAVADWKHATQLTDAERAALALVDAVYAPEVSDRHVSDALYAEAAKHYDEAALMTLAGVIGQVGFFVPLALIGLPAPGLPPEQQWRE</sequence>
<dbReference type="InterPro" id="IPR029032">
    <property type="entry name" value="AhpD-like"/>
</dbReference>
<feature type="domain" description="Carboxymuconolactone decarboxylase-like" evidence="1">
    <location>
        <begin position="24"/>
        <end position="96"/>
    </location>
</feature>
<evidence type="ECO:0000259" key="1">
    <source>
        <dbReference type="Pfam" id="PF02627"/>
    </source>
</evidence>
<organism evidence="2 3">
    <name type="scientific">Glycomyces albidus</name>
    <dbReference type="NCBI Taxonomy" id="2656774"/>
    <lineage>
        <taxon>Bacteria</taxon>
        <taxon>Bacillati</taxon>
        <taxon>Actinomycetota</taxon>
        <taxon>Actinomycetes</taxon>
        <taxon>Glycomycetales</taxon>
        <taxon>Glycomycetaceae</taxon>
        <taxon>Glycomyces</taxon>
    </lineage>
</organism>
<dbReference type="GO" id="GO:0051920">
    <property type="term" value="F:peroxiredoxin activity"/>
    <property type="evidence" value="ECO:0007669"/>
    <property type="project" value="InterPro"/>
</dbReference>
<accession>A0A6L5G764</accession>
<dbReference type="AlphaFoldDB" id="A0A6L5G764"/>
<reference evidence="2 3" key="1">
    <citation type="submission" date="2019-10" db="EMBL/GenBank/DDBJ databases">
        <title>Glycomyces albidus sp. nov., a novel actinomycete isolated from rhizosphere soil of wheat (Triticum aestivum L.).</title>
        <authorList>
            <person name="Qian L."/>
        </authorList>
    </citation>
    <scope>NUCLEOTIDE SEQUENCE [LARGE SCALE GENOMIC DNA]</scope>
    <source>
        <strain evidence="2 3">NEAU-7082</strain>
    </source>
</reference>
<protein>
    <submittedName>
        <fullName evidence="2">Carboxymuconolactone decarboxylase family protein</fullName>
    </submittedName>
</protein>
<dbReference type="Proteomes" id="UP000477750">
    <property type="component" value="Unassembled WGS sequence"/>
</dbReference>
<dbReference type="SUPFAM" id="SSF69118">
    <property type="entry name" value="AhpD-like"/>
    <property type="match status" value="1"/>
</dbReference>
<comment type="caution">
    <text evidence="2">The sequence shown here is derived from an EMBL/GenBank/DDBJ whole genome shotgun (WGS) entry which is preliminary data.</text>
</comment>
<dbReference type="Gene3D" id="1.20.1290.10">
    <property type="entry name" value="AhpD-like"/>
    <property type="match status" value="1"/>
</dbReference>
<dbReference type="PANTHER" id="PTHR34846:SF10">
    <property type="entry name" value="CYTOPLASMIC PROTEIN"/>
    <property type="match status" value="1"/>
</dbReference>
<dbReference type="InterPro" id="IPR003779">
    <property type="entry name" value="CMD-like"/>
</dbReference>
<dbReference type="PANTHER" id="PTHR34846">
    <property type="entry name" value="4-CARBOXYMUCONOLACTONE DECARBOXYLASE FAMILY PROTEIN (AFU_ORTHOLOGUE AFUA_6G11590)"/>
    <property type="match status" value="1"/>
</dbReference>
<name>A0A6L5G764_9ACTN</name>
<dbReference type="EMBL" id="WIAO01000007">
    <property type="protein sequence ID" value="MQM25487.1"/>
    <property type="molecule type" value="Genomic_DNA"/>
</dbReference>
<dbReference type="RefSeq" id="WP_153024651.1">
    <property type="nucleotide sequence ID" value="NZ_WIAO01000007.1"/>
</dbReference>
<proteinExistence type="predicted"/>